<evidence type="ECO:0000313" key="1">
    <source>
        <dbReference type="EMBL" id="CAB4632473.1"/>
    </source>
</evidence>
<dbReference type="EMBL" id="CAEZVT010000026">
    <property type="protein sequence ID" value="CAB4632473.1"/>
    <property type="molecule type" value="Genomic_DNA"/>
</dbReference>
<organism evidence="1">
    <name type="scientific">freshwater metagenome</name>
    <dbReference type="NCBI Taxonomy" id="449393"/>
    <lineage>
        <taxon>unclassified sequences</taxon>
        <taxon>metagenomes</taxon>
        <taxon>ecological metagenomes</taxon>
    </lineage>
</organism>
<dbReference type="AlphaFoldDB" id="A0A6J6J7J5"/>
<sequence>MPTKTTAKTTTKKPVKAATKGGMSAAEKLAIKERAAELKAQALGLKGEAEVEAKWKLMKPENRAIAKALHTLIKDVDKSIESKTWYSMPAYYKDGKLICFFQSADKWGTRYSTLGFDANAKLDDGSMWATSFALTKLTPANSKEIAALVKKAIGKK</sequence>
<proteinExistence type="predicted"/>
<reference evidence="1" key="1">
    <citation type="submission" date="2020-05" db="EMBL/GenBank/DDBJ databases">
        <authorList>
            <person name="Chiriac C."/>
            <person name="Salcher M."/>
            <person name="Ghai R."/>
            <person name="Kavagutti S V."/>
        </authorList>
    </citation>
    <scope>NUCLEOTIDE SEQUENCE</scope>
</reference>
<dbReference type="SUPFAM" id="SSF159888">
    <property type="entry name" value="YdhG-like"/>
    <property type="match status" value="1"/>
</dbReference>
<gene>
    <name evidence="1" type="ORF">UFOPK2131_00386</name>
</gene>
<accession>A0A6J6J7J5</accession>
<protein>
    <submittedName>
        <fullName evidence="1">Unannotated protein</fullName>
    </submittedName>
</protein>
<dbReference type="Gene3D" id="3.90.1150.200">
    <property type="match status" value="1"/>
</dbReference>
<name>A0A6J6J7J5_9ZZZZ</name>